<evidence type="ECO:0000256" key="1">
    <source>
        <dbReference type="ARBA" id="ARBA00004123"/>
    </source>
</evidence>
<dbReference type="InParanoid" id="A0A6J2XCN2"/>
<dbReference type="FunCoup" id="A0A6J2XCN2">
    <property type="interactions" value="1310"/>
</dbReference>
<organism evidence="6 7">
    <name type="scientific">Sitophilus oryzae</name>
    <name type="common">Rice weevil</name>
    <name type="synonym">Curculio oryzae</name>
    <dbReference type="NCBI Taxonomy" id="7048"/>
    <lineage>
        <taxon>Eukaryota</taxon>
        <taxon>Metazoa</taxon>
        <taxon>Ecdysozoa</taxon>
        <taxon>Arthropoda</taxon>
        <taxon>Hexapoda</taxon>
        <taxon>Insecta</taxon>
        <taxon>Pterygota</taxon>
        <taxon>Neoptera</taxon>
        <taxon>Endopterygota</taxon>
        <taxon>Coleoptera</taxon>
        <taxon>Polyphaga</taxon>
        <taxon>Cucujiformia</taxon>
        <taxon>Curculionidae</taxon>
        <taxon>Dryophthorinae</taxon>
        <taxon>Sitophilus</taxon>
    </lineage>
</organism>
<evidence type="ECO:0000256" key="5">
    <source>
        <dbReference type="SAM" id="Coils"/>
    </source>
</evidence>
<evidence type="ECO:0000256" key="2">
    <source>
        <dbReference type="ARBA" id="ARBA00006482"/>
    </source>
</evidence>
<comment type="similarity">
    <text evidence="2">Belongs to the THOC7 family.</text>
</comment>
<gene>
    <name evidence="7" type="primary">LOC115876852</name>
</gene>
<dbReference type="InterPro" id="IPR008501">
    <property type="entry name" value="THOC7/Mft1"/>
</dbReference>
<keyword evidence="6" id="KW-1185">Reference proteome</keyword>
<feature type="coiled-coil region" evidence="5">
    <location>
        <begin position="76"/>
        <end position="164"/>
    </location>
</feature>
<evidence type="ECO:0000256" key="3">
    <source>
        <dbReference type="ARBA" id="ARBA00023054"/>
    </source>
</evidence>
<dbReference type="GO" id="GO:0006397">
    <property type="term" value="P:mRNA processing"/>
    <property type="evidence" value="ECO:0007669"/>
    <property type="project" value="InterPro"/>
</dbReference>
<dbReference type="KEGG" id="soy:115876852"/>
<dbReference type="PANTHER" id="PTHR23405">
    <property type="entry name" value="MAINTENANCE OF KILLER 16 MAK16 PROTEIN-RELATED"/>
    <property type="match status" value="1"/>
</dbReference>
<name>A0A6J2XCN2_SITOR</name>
<dbReference type="Proteomes" id="UP000504635">
    <property type="component" value="Unplaced"/>
</dbReference>
<comment type="subcellular location">
    <subcellularLocation>
        <location evidence="1">Nucleus</location>
    </subcellularLocation>
</comment>
<sequence length="207" mass="23966">MSEEEVIRRRLIFDGDGTGEDRRLNVLLKMISKWVKVDESDEDSQATYDKILSQLSLVEYSRHRSQYVSKAKAEQLHNYETLYTDMEEAIEIKNKEIDQQRKELVKAKIIKQHRIQYDLLAKSIAKEPPRTSTNKKLKTLQKELADLAAEKKQLDQKLNIRKKQFNVIATSASYLVSLLNKNDKSSYETVQNISEGVNFSGPEPMSE</sequence>
<proteinExistence type="inferred from homology"/>
<evidence type="ECO:0000313" key="6">
    <source>
        <dbReference type="Proteomes" id="UP000504635"/>
    </source>
</evidence>
<keyword evidence="3 5" id="KW-0175">Coiled coil</keyword>
<reference evidence="7" key="1">
    <citation type="submission" date="2025-08" db="UniProtKB">
        <authorList>
            <consortium name="RefSeq"/>
        </authorList>
    </citation>
    <scope>IDENTIFICATION</scope>
    <source>
        <tissue evidence="7">Gonads</tissue>
    </source>
</reference>
<keyword evidence="4" id="KW-0539">Nucleus</keyword>
<evidence type="ECO:0000313" key="7">
    <source>
        <dbReference type="RefSeq" id="XP_030748710.1"/>
    </source>
</evidence>
<dbReference type="PANTHER" id="PTHR23405:SF5">
    <property type="entry name" value="THO COMPLEX SUBUNIT 7 HOMOLOG"/>
    <property type="match status" value="1"/>
</dbReference>
<accession>A0A6J2XCN2</accession>
<dbReference type="GO" id="GO:0006406">
    <property type="term" value="P:mRNA export from nucleus"/>
    <property type="evidence" value="ECO:0007669"/>
    <property type="project" value="TreeGrafter"/>
</dbReference>
<dbReference type="GO" id="GO:0000445">
    <property type="term" value="C:THO complex part of transcription export complex"/>
    <property type="evidence" value="ECO:0007669"/>
    <property type="project" value="InterPro"/>
</dbReference>
<dbReference type="AlphaFoldDB" id="A0A6J2XCN2"/>
<dbReference type="RefSeq" id="XP_030748710.1">
    <property type="nucleotide sequence ID" value="XM_030892850.1"/>
</dbReference>
<dbReference type="Pfam" id="PF05615">
    <property type="entry name" value="THOC7"/>
    <property type="match status" value="1"/>
</dbReference>
<evidence type="ECO:0000256" key="4">
    <source>
        <dbReference type="ARBA" id="ARBA00023242"/>
    </source>
</evidence>
<dbReference type="OrthoDB" id="205166at2759"/>
<dbReference type="GeneID" id="115876852"/>
<protein>
    <submittedName>
        <fullName evidence="7">THO complex subunit 7 homolog</fullName>
    </submittedName>
</protein>